<dbReference type="InterPro" id="IPR020578">
    <property type="entry name" value="Aminotrans_V_PyrdxlP_BS"/>
</dbReference>
<comment type="caution">
    <text evidence="9">The sequence shown here is derived from an EMBL/GenBank/DDBJ whole genome shotgun (WGS) entry which is preliminary data.</text>
</comment>
<keyword evidence="4 9" id="KW-0808">Transferase</keyword>
<dbReference type="STRING" id="520767.ATZ99_19130"/>
<evidence type="ECO:0000313" key="10">
    <source>
        <dbReference type="Proteomes" id="UP000075737"/>
    </source>
</evidence>
<name>A0A161PT29_9FIRM</name>
<evidence type="ECO:0000256" key="3">
    <source>
        <dbReference type="ARBA" id="ARBA00012239"/>
    </source>
</evidence>
<dbReference type="PATRIC" id="fig|520767.4.peg.2040"/>
<dbReference type="PANTHER" id="PTHR43586">
    <property type="entry name" value="CYSTEINE DESULFURASE"/>
    <property type="match status" value="1"/>
</dbReference>
<dbReference type="Gene3D" id="3.40.640.10">
    <property type="entry name" value="Type I PLP-dependent aspartate aminotransferase-like (Major domain)"/>
    <property type="match status" value="1"/>
</dbReference>
<dbReference type="CDD" id="cd06453">
    <property type="entry name" value="SufS_like"/>
    <property type="match status" value="1"/>
</dbReference>
<dbReference type="Pfam" id="PF00266">
    <property type="entry name" value="Aminotran_5"/>
    <property type="match status" value="1"/>
</dbReference>
<dbReference type="PROSITE" id="PS00595">
    <property type="entry name" value="AA_TRANSFER_CLASS_5"/>
    <property type="match status" value="1"/>
</dbReference>
<organism evidence="9 10">
    <name type="scientific">Thermovenabulum gondwanense</name>
    <dbReference type="NCBI Taxonomy" id="520767"/>
    <lineage>
        <taxon>Bacteria</taxon>
        <taxon>Bacillati</taxon>
        <taxon>Bacillota</taxon>
        <taxon>Clostridia</taxon>
        <taxon>Thermosediminibacterales</taxon>
        <taxon>Thermosediminibacteraceae</taxon>
        <taxon>Thermovenabulum</taxon>
    </lineage>
</organism>
<evidence type="ECO:0000256" key="4">
    <source>
        <dbReference type="ARBA" id="ARBA00022679"/>
    </source>
</evidence>
<dbReference type="SUPFAM" id="SSF53383">
    <property type="entry name" value="PLP-dependent transferases"/>
    <property type="match status" value="1"/>
</dbReference>
<evidence type="ECO:0000256" key="6">
    <source>
        <dbReference type="ARBA" id="ARBA00050776"/>
    </source>
</evidence>
<accession>A0A161PT29</accession>
<evidence type="ECO:0000256" key="7">
    <source>
        <dbReference type="RuleBase" id="RU004504"/>
    </source>
</evidence>
<reference evidence="9 10" key="1">
    <citation type="submission" date="2015-12" db="EMBL/GenBank/DDBJ databases">
        <title>Draft genome of Thermovenabulum gondwanense isolated from a red thermophilic microbial mat colonisisng an outflow channel of a bore well.</title>
        <authorList>
            <person name="Patel B.K."/>
        </authorList>
    </citation>
    <scope>NUCLEOTIDE SEQUENCE [LARGE SCALE GENOMIC DNA]</scope>
    <source>
        <strain evidence="9 10">R270</strain>
    </source>
</reference>
<dbReference type="PANTHER" id="PTHR43586:SF4">
    <property type="entry name" value="ISOPENICILLIN N EPIMERASE"/>
    <property type="match status" value="1"/>
</dbReference>
<dbReference type="InterPro" id="IPR015421">
    <property type="entry name" value="PyrdxlP-dep_Trfase_major"/>
</dbReference>
<dbReference type="InterPro" id="IPR015424">
    <property type="entry name" value="PyrdxlP-dep_Trfase"/>
</dbReference>
<dbReference type="InterPro" id="IPR010970">
    <property type="entry name" value="Cys_dSase_SufS"/>
</dbReference>
<evidence type="ECO:0000256" key="5">
    <source>
        <dbReference type="ARBA" id="ARBA00022898"/>
    </source>
</evidence>
<evidence type="ECO:0000313" key="9">
    <source>
        <dbReference type="EMBL" id="KYO64485.1"/>
    </source>
</evidence>
<evidence type="ECO:0000256" key="2">
    <source>
        <dbReference type="ARBA" id="ARBA00010447"/>
    </source>
</evidence>
<dbReference type="RefSeq" id="WP_068749021.1">
    <property type="nucleotide sequence ID" value="NZ_LOHZ01000042.1"/>
</dbReference>
<dbReference type="AlphaFoldDB" id="A0A161PT29"/>
<keyword evidence="10" id="KW-1185">Reference proteome</keyword>
<dbReference type="EMBL" id="LOHZ01000042">
    <property type="protein sequence ID" value="KYO64485.1"/>
    <property type="molecule type" value="Genomic_DNA"/>
</dbReference>
<dbReference type="NCBIfam" id="TIGR01977">
    <property type="entry name" value="am_tr_V_EF2568"/>
    <property type="match status" value="1"/>
</dbReference>
<dbReference type="PIRSF" id="PIRSF005572">
    <property type="entry name" value="NifS"/>
    <property type="match status" value="1"/>
</dbReference>
<dbReference type="GO" id="GO:0031071">
    <property type="term" value="F:cysteine desulfurase activity"/>
    <property type="evidence" value="ECO:0007669"/>
    <property type="project" value="UniProtKB-EC"/>
</dbReference>
<feature type="domain" description="Aminotransferase class V" evidence="8">
    <location>
        <begin position="4"/>
        <end position="372"/>
    </location>
</feature>
<dbReference type="GO" id="GO:0030170">
    <property type="term" value="F:pyridoxal phosphate binding"/>
    <property type="evidence" value="ECO:0007669"/>
    <property type="project" value="InterPro"/>
</dbReference>
<evidence type="ECO:0000259" key="8">
    <source>
        <dbReference type="Pfam" id="PF00266"/>
    </source>
</evidence>
<dbReference type="InterPro" id="IPR000192">
    <property type="entry name" value="Aminotrans_V_dom"/>
</dbReference>
<dbReference type="Gene3D" id="3.90.1150.10">
    <property type="entry name" value="Aspartate Aminotransferase, domain 1"/>
    <property type="match status" value="1"/>
</dbReference>
<sequence length="386" mass="43112">MKYIYFDNAATSYPKPLMVLNAMQEYFLNIGASPGRGGYKNSINAGRIIFEARSKLKKLFNAPKEENIIFTLNITHAINFSLNSLLNPGDHVITTSMEHNSVIRPLRFLEKNKNIELSIINCSKEGILDPGDIKKAIKRNTKLIVLTHASNVTGTIMPVEEISKIKKEYEIFLLLDTAQTAGFLDIDFKKLNIDILAFTGHKGLLGPPGTGGLVISDSMTEILTPFIHGGTGSKSEYEFQPDFLPDKFEAGTPNTIGIAGLSSALDFLEKENIKKIRIHELELAERFIETIKEIPQITLYGPDNKDKRVPTVSITVKDFDPSFLAYKLDNIYNIMVRPGLHCAPLAHKTIGTFPHGTLRFSFGYFNTMEEVEFALKALIKIIEEGE</sequence>
<dbReference type="EC" id="2.8.1.7" evidence="3"/>
<comment type="similarity">
    <text evidence="2">Belongs to the class-V pyridoxal-phosphate-dependent aminotransferase family. Csd subfamily.</text>
</comment>
<comment type="catalytic activity">
    <reaction evidence="6">
        <text>(sulfur carrier)-H + L-cysteine = (sulfur carrier)-SH + L-alanine</text>
        <dbReference type="Rhea" id="RHEA:43892"/>
        <dbReference type="Rhea" id="RHEA-COMP:14737"/>
        <dbReference type="Rhea" id="RHEA-COMP:14739"/>
        <dbReference type="ChEBI" id="CHEBI:29917"/>
        <dbReference type="ChEBI" id="CHEBI:35235"/>
        <dbReference type="ChEBI" id="CHEBI:57972"/>
        <dbReference type="ChEBI" id="CHEBI:64428"/>
        <dbReference type="EC" id="2.8.1.7"/>
    </reaction>
</comment>
<comment type="cofactor">
    <cofactor evidence="1 7">
        <name>pyridoxal 5'-phosphate</name>
        <dbReference type="ChEBI" id="CHEBI:597326"/>
    </cofactor>
</comment>
<keyword evidence="5" id="KW-0663">Pyridoxal phosphate</keyword>
<dbReference type="GO" id="GO:0006534">
    <property type="term" value="P:cysteine metabolic process"/>
    <property type="evidence" value="ECO:0007669"/>
    <property type="project" value="InterPro"/>
</dbReference>
<proteinExistence type="inferred from homology"/>
<protein>
    <recommendedName>
        <fullName evidence="3">cysteine desulfurase</fullName>
        <ecNumber evidence="3">2.8.1.7</ecNumber>
    </recommendedName>
</protein>
<dbReference type="InterPro" id="IPR016454">
    <property type="entry name" value="Cysteine_dSase"/>
</dbReference>
<dbReference type="OrthoDB" id="9804366at2"/>
<evidence type="ECO:0000256" key="1">
    <source>
        <dbReference type="ARBA" id="ARBA00001933"/>
    </source>
</evidence>
<dbReference type="InterPro" id="IPR010969">
    <property type="entry name" value="Cys_dSase-rel_unknwn_funct"/>
</dbReference>
<dbReference type="Proteomes" id="UP000075737">
    <property type="component" value="Unassembled WGS sequence"/>
</dbReference>
<gene>
    <name evidence="9" type="primary">sufS</name>
    <name evidence="9" type="ORF">ATZ99_19130</name>
</gene>
<dbReference type="InterPro" id="IPR015422">
    <property type="entry name" value="PyrdxlP-dep_Trfase_small"/>
</dbReference>